<evidence type="ECO:0000313" key="1">
    <source>
        <dbReference type="EMBL" id="CAG7869332.1"/>
    </source>
</evidence>
<protein>
    <submittedName>
        <fullName evidence="1">Uncharacterized protein</fullName>
    </submittedName>
</protein>
<proteinExistence type="predicted"/>
<dbReference type="AlphaFoldDB" id="A0A8D9D2D2"/>
<reference evidence="1 2" key="1">
    <citation type="submission" date="2021-07" db="EMBL/GenBank/DDBJ databases">
        <authorList>
            <consortium name="Genoscope - CEA"/>
            <person name="William W."/>
        </authorList>
    </citation>
    <scope>NUCLEOTIDE SEQUENCE [LARGE SCALE GENOMIC DNA]</scope>
</reference>
<organism evidence="1 2">
    <name type="scientific">Brassica campestris</name>
    <name type="common">Field mustard</name>
    <dbReference type="NCBI Taxonomy" id="3711"/>
    <lineage>
        <taxon>Eukaryota</taxon>
        <taxon>Viridiplantae</taxon>
        <taxon>Streptophyta</taxon>
        <taxon>Embryophyta</taxon>
        <taxon>Tracheophyta</taxon>
        <taxon>Spermatophyta</taxon>
        <taxon>Magnoliopsida</taxon>
        <taxon>eudicotyledons</taxon>
        <taxon>Gunneridae</taxon>
        <taxon>Pentapetalae</taxon>
        <taxon>rosids</taxon>
        <taxon>malvids</taxon>
        <taxon>Brassicales</taxon>
        <taxon>Brassicaceae</taxon>
        <taxon>Brassiceae</taxon>
        <taxon>Brassica</taxon>
    </lineage>
</organism>
<dbReference type="EMBL" id="LS974622">
    <property type="protein sequence ID" value="CAG7869332.1"/>
    <property type="molecule type" value="Genomic_DNA"/>
</dbReference>
<feature type="non-terminal residue" evidence="1">
    <location>
        <position position="1"/>
    </location>
</feature>
<accession>A0A8D9D2D2</accession>
<name>A0A8D9D2D2_BRACM</name>
<dbReference type="Proteomes" id="UP000694005">
    <property type="component" value="Chromosome A06"/>
</dbReference>
<sequence>IDGSFTVYSDCFFESVKQEDQKCNKPGQKFEQFEQQGDGCLGFEYIGEEYLKTEMELNNLQQQKDPSSMFDPTASSSSCFQIPHDQPMFATDHHHQNWVSDSMFG</sequence>
<gene>
    <name evidence="1" type="ORF">BRAPAZ1V2_A06P15720.2</name>
</gene>
<evidence type="ECO:0000313" key="2">
    <source>
        <dbReference type="Proteomes" id="UP000694005"/>
    </source>
</evidence>
<feature type="non-terminal residue" evidence="1">
    <location>
        <position position="105"/>
    </location>
</feature>
<dbReference type="Gramene" id="A06p15720.2_BraZ1">
    <property type="protein sequence ID" value="A06p15720.2_BraZ1.CDS"/>
    <property type="gene ID" value="A06g15720.2_BraZ1"/>
</dbReference>